<sequence length="359" mass="41659">MATKKISYGREYLAEKATGRDMRSLIVQEMIEAGANLKTGEVPRGVYTKIADKFKINRQSVTNFWKRYVSEGSISQKKKEKTMLGRRKLNEPDVRLIEFIKKENPSITARKLKDTLLRYSPASAKNVDVSTIYRTMSRDLDFTFKRLHRPSGDRFTPRNMRYTQAYLDFCQTKRPHQIKFMDESGFKLVTANRNYGHSKKGEQCIEIGRFIEGANLTLNCLIGLDCVLYFNFVDGPSNSERYLNFWHEASLSQDCYGRPTFLPGDLIIVDNCAIHHNQSERILNTFFNMQGIDYGFLPVYSPDQNPIKMCFSKIKTIIKQERFKELVSKHLKIAVIKAIQEINQSDIQGFYRHTGYFNV</sequence>
<evidence type="ECO:0000313" key="3">
    <source>
        <dbReference type="Proteomes" id="UP000596742"/>
    </source>
</evidence>
<comment type="caution">
    <text evidence="2">The sequence shown here is derived from an EMBL/GenBank/DDBJ whole genome shotgun (WGS) entry which is preliminary data.</text>
</comment>
<gene>
    <name evidence="2" type="ORF">MGAL_10B051677</name>
</gene>
<dbReference type="Gene3D" id="3.30.420.10">
    <property type="entry name" value="Ribonuclease H-like superfamily/Ribonuclease H"/>
    <property type="match status" value="1"/>
</dbReference>
<protein>
    <recommendedName>
        <fullName evidence="1">Tc1-like transposase DDE domain-containing protein</fullName>
    </recommendedName>
</protein>
<dbReference type="EMBL" id="UYJE01009962">
    <property type="protein sequence ID" value="VDI78436.1"/>
    <property type="molecule type" value="Genomic_DNA"/>
</dbReference>
<evidence type="ECO:0000313" key="2">
    <source>
        <dbReference type="EMBL" id="VDI78436.1"/>
    </source>
</evidence>
<keyword evidence="3" id="KW-1185">Reference proteome</keyword>
<evidence type="ECO:0000259" key="1">
    <source>
        <dbReference type="Pfam" id="PF13358"/>
    </source>
</evidence>
<dbReference type="PANTHER" id="PTHR46564:SF1">
    <property type="entry name" value="TRANSPOSASE"/>
    <property type="match status" value="1"/>
</dbReference>
<dbReference type="Pfam" id="PF13358">
    <property type="entry name" value="DDE_3"/>
    <property type="match status" value="1"/>
</dbReference>
<dbReference type="OrthoDB" id="5947358at2759"/>
<dbReference type="Proteomes" id="UP000596742">
    <property type="component" value="Unassembled WGS sequence"/>
</dbReference>
<name>A0A8B6HES1_MYTGA</name>
<dbReference type="InterPro" id="IPR009057">
    <property type="entry name" value="Homeodomain-like_sf"/>
</dbReference>
<feature type="domain" description="Tc1-like transposase DDE" evidence="1">
    <location>
        <begin position="178"/>
        <end position="325"/>
    </location>
</feature>
<dbReference type="InterPro" id="IPR038717">
    <property type="entry name" value="Tc1-like_DDE_dom"/>
</dbReference>
<dbReference type="SUPFAM" id="SSF46689">
    <property type="entry name" value="Homeodomain-like"/>
    <property type="match status" value="1"/>
</dbReference>
<dbReference type="InterPro" id="IPR036397">
    <property type="entry name" value="RNaseH_sf"/>
</dbReference>
<dbReference type="GO" id="GO:0003676">
    <property type="term" value="F:nucleic acid binding"/>
    <property type="evidence" value="ECO:0007669"/>
    <property type="project" value="InterPro"/>
</dbReference>
<proteinExistence type="predicted"/>
<reference evidence="2" key="1">
    <citation type="submission" date="2018-11" db="EMBL/GenBank/DDBJ databases">
        <authorList>
            <person name="Alioto T."/>
            <person name="Alioto T."/>
        </authorList>
    </citation>
    <scope>NUCLEOTIDE SEQUENCE</scope>
</reference>
<accession>A0A8B6HES1</accession>
<organism evidence="2 3">
    <name type="scientific">Mytilus galloprovincialis</name>
    <name type="common">Mediterranean mussel</name>
    <dbReference type="NCBI Taxonomy" id="29158"/>
    <lineage>
        <taxon>Eukaryota</taxon>
        <taxon>Metazoa</taxon>
        <taxon>Spiralia</taxon>
        <taxon>Lophotrochozoa</taxon>
        <taxon>Mollusca</taxon>
        <taxon>Bivalvia</taxon>
        <taxon>Autobranchia</taxon>
        <taxon>Pteriomorphia</taxon>
        <taxon>Mytilida</taxon>
        <taxon>Mytiloidea</taxon>
        <taxon>Mytilidae</taxon>
        <taxon>Mytilinae</taxon>
        <taxon>Mytilus</taxon>
    </lineage>
</organism>
<dbReference type="AlphaFoldDB" id="A0A8B6HES1"/>
<dbReference type="PANTHER" id="PTHR46564">
    <property type="entry name" value="TRANSPOSASE"/>
    <property type="match status" value="1"/>
</dbReference>